<dbReference type="InterPro" id="IPR002716">
    <property type="entry name" value="PIN_dom"/>
</dbReference>
<proteinExistence type="predicted"/>
<feature type="compositionally biased region" description="Basic and acidic residues" evidence="1">
    <location>
        <begin position="307"/>
        <end position="318"/>
    </location>
</feature>
<evidence type="ECO:0000256" key="1">
    <source>
        <dbReference type="SAM" id="MobiDB-lite"/>
    </source>
</evidence>
<dbReference type="EMBL" id="JASNQZ010000014">
    <property type="protein sequence ID" value="KAL0948003.1"/>
    <property type="molecule type" value="Genomic_DNA"/>
</dbReference>
<keyword evidence="4" id="KW-1185">Reference proteome</keyword>
<feature type="compositionally biased region" description="Basic and acidic residues" evidence="1">
    <location>
        <begin position="79"/>
        <end position="88"/>
    </location>
</feature>
<comment type="caution">
    <text evidence="3">The sequence shown here is derived from an EMBL/GenBank/DDBJ whole genome shotgun (WGS) entry which is preliminary data.</text>
</comment>
<organism evidence="3 4">
    <name type="scientific">Hohenbuehelia grisea</name>
    <dbReference type="NCBI Taxonomy" id="104357"/>
    <lineage>
        <taxon>Eukaryota</taxon>
        <taxon>Fungi</taxon>
        <taxon>Dikarya</taxon>
        <taxon>Basidiomycota</taxon>
        <taxon>Agaricomycotina</taxon>
        <taxon>Agaricomycetes</taxon>
        <taxon>Agaricomycetidae</taxon>
        <taxon>Agaricales</taxon>
        <taxon>Pleurotineae</taxon>
        <taxon>Pleurotaceae</taxon>
        <taxon>Hohenbuehelia</taxon>
    </lineage>
</organism>
<gene>
    <name evidence="3" type="ORF">HGRIS_010624</name>
</gene>
<accession>A0ABR3IXH9</accession>
<dbReference type="Proteomes" id="UP001556367">
    <property type="component" value="Unassembled WGS sequence"/>
</dbReference>
<evidence type="ECO:0000313" key="3">
    <source>
        <dbReference type="EMBL" id="KAL0948003.1"/>
    </source>
</evidence>
<evidence type="ECO:0000259" key="2">
    <source>
        <dbReference type="Pfam" id="PF13638"/>
    </source>
</evidence>
<protein>
    <recommendedName>
        <fullName evidence="2">PIN domain-containing protein</fullName>
    </recommendedName>
</protein>
<evidence type="ECO:0000313" key="4">
    <source>
        <dbReference type="Proteomes" id="UP001556367"/>
    </source>
</evidence>
<feature type="region of interest" description="Disordered" evidence="1">
    <location>
        <begin position="34"/>
        <end position="107"/>
    </location>
</feature>
<sequence length="382" mass="42043">MADKGPTLAANKLAMSRALGAAFLNHQVEQLEKTVSTGSLSGNWRDRKQHHGNGSFTRGAAPRRPQQQLSAAKAGGRRRGGEYERDLSDVDTVPVRQRRSQDEDLEPRKDADVIVVDASVLIYALQDLKKWCREGRKEIVIVPLEALNTLDLLKKGTTPLAQRARAASRILEAQVGTNSRIRVQSDKAYVLWDEIDWNEDTDVEKAPSPEWVRRTICCARYEAEQPLPATEPPTKTSDPKKPRVVLAAIPSAPSLSPKSLPKKLDTPLTPVPLPAPTNHANKHEPRAAGSLIVYWAKRAGIELLECKPSEGNEDEERHTHSKRGSGGSRGRRLSQNGTMGGPHRSPGLVERPPAVMAMMEMVSQPSKTVRLLARGEKLDPDP</sequence>
<reference evidence="4" key="1">
    <citation type="submission" date="2024-06" db="EMBL/GenBank/DDBJ databases">
        <title>Multi-omics analyses provide insights into the biosynthesis of the anticancer antibiotic pleurotin in Hohenbuehelia grisea.</title>
        <authorList>
            <person name="Weaver J.A."/>
            <person name="Alberti F."/>
        </authorList>
    </citation>
    <scope>NUCLEOTIDE SEQUENCE [LARGE SCALE GENOMIC DNA]</scope>
    <source>
        <strain evidence="4">T-177</strain>
    </source>
</reference>
<feature type="region of interest" description="Disordered" evidence="1">
    <location>
        <begin position="307"/>
        <end position="382"/>
    </location>
</feature>
<name>A0ABR3IXH9_9AGAR</name>
<dbReference type="Gene3D" id="3.40.50.1010">
    <property type="entry name" value="5'-nuclease"/>
    <property type="match status" value="1"/>
</dbReference>
<feature type="domain" description="PIN" evidence="2">
    <location>
        <begin position="114"/>
        <end position="193"/>
    </location>
</feature>
<feature type="compositionally biased region" description="Low complexity" evidence="1">
    <location>
        <begin position="249"/>
        <end position="259"/>
    </location>
</feature>
<feature type="compositionally biased region" description="Basic and acidic residues" evidence="1">
    <location>
        <begin position="373"/>
        <end position="382"/>
    </location>
</feature>
<feature type="region of interest" description="Disordered" evidence="1">
    <location>
        <begin position="249"/>
        <end position="284"/>
    </location>
</feature>
<dbReference type="Pfam" id="PF13638">
    <property type="entry name" value="PIN_4"/>
    <property type="match status" value="1"/>
</dbReference>